<dbReference type="Proteomes" id="UP001290455">
    <property type="component" value="Unassembled WGS sequence"/>
</dbReference>
<dbReference type="Pfam" id="PF07872">
    <property type="entry name" value="DUF1659"/>
    <property type="match status" value="1"/>
</dbReference>
<dbReference type="EMBL" id="JAXOFX010000010">
    <property type="protein sequence ID" value="MDZ5473039.1"/>
    <property type="molecule type" value="Genomic_DNA"/>
</dbReference>
<evidence type="ECO:0000313" key="3">
    <source>
        <dbReference type="Proteomes" id="UP001290455"/>
    </source>
</evidence>
<organism evidence="2 3">
    <name type="scientific">Robertmurraya mangrovi</name>
    <dbReference type="NCBI Taxonomy" id="3098077"/>
    <lineage>
        <taxon>Bacteria</taxon>
        <taxon>Bacillati</taxon>
        <taxon>Bacillota</taxon>
        <taxon>Bacilli</taxon>
        <taxon>Bacillales</taxon>
        <taxon>Bacillaceae</taxon>
        <taxon>Robertmurraya</taxon>
    </lineage>
</organism>
<keyword evidence="3" id="KW-1185">Reference proteome</keyword>
<protein>
    <submittedName>
        <fullName evidence="2">DUF1659 domain-containing protein</fullName>
    </submittedName>
</protein>
<name>A0ABU5J0W3_9BACI</name>
<sequence>MAQQMILSSKLRLVFDGGMDDNGKTIYKNKTYSNIRREATADQLLQAGQALANLSVNALVSVERTDNFEIVN</sequence>
<proteinExistence type="predicted"/>
<dbReference type="RefSeq" id="WP_322447339.1">
    <property type="nucleotide sequence ID" value="NZ_JAXOFX010000010.1"/>
</dbReference>
<comment type="caution">
    <text evidence="2">The sequence shown here is derived from an EMBL/GenBank/DDBJ whole genome shotgun (WGS) entry which is preliminary data.</text>
</comment>
<accession>A0ABU5J0W3</accession>
<dbReference type="InterPro" id="IPR012454">
    <property type="entry name" value="DUF1659"/>
</dbReference>
<reference evidence="2 3" key="1">
    <citation type="submission" date="2023-11" db="EMBL/GenBank/DDBJ databases">
        <title>Bacillus jintuensis, isolated from a mudflat on the Beibu Gulf coast.</title>
        <authorList>
            <person name="Li M."/>
        </authorList>
    </citation>
    <scope>NUCLEOTIDE SEQUENCE [LARGE SCALE GENOMIC DNA]</scope>
    <source>
        <strain evidence="2 3">31A1R</strain>
    </source>
</reference>
<gene>
    <name evidence="2" type="ORF">SM124_15075</name>
</gene>
<feature type="domain" description="DUF1659" evidence="1">
    <location>
        <begin position="4"/>
        <end position="72"/>
    </location>
</feature>
<evidence type="ECO:0000313" key="2">
    <source>
        <dbReference type="EMBL" id="MDZ5473039.1"/>
    </source>
</evidence>
<evidence type="ECO:0000259" key="1">
    <source>
        <dbReference type="Pfam" id="PF07872"/>
    </source>
</evidence>